<organism evidence="2 3">
    <name type="scientific">Ephemerocybe angulata</name>
    <dbReference type="NCBI Taxonomy" id="980116"/>
    <lineage>
        <taxon>Eukaryota</taxon>
        <taxon>Fungi</taxon>
        <taxon>Dikarya</taxon>
        <taxon>Basidiomycota</taxon>
        <taxon>Agaricomycotina</taxon>
        <taxon>Agaricomycetes</taxon>
        <taxon>Agaricomycetidae</taxon>
        <taxon>Agaricales</taxon>
        <taxon>Agaricineae</taxon>
        <taxon>Psathyrellaceae</taxon>
        <taxon>Ephemerocybe</taxon>
    </lineage>
</organism>
<dbReference type="AlphaFoldDB" id="A0A8H6M6D0"/>
<keyword evidence="3" id="KW-1185">Reference proteome</keyword>
<evidence type="ECO:0000313" key="2">
    <source>
        <dbReference type="EMBL" id="KAF6753017.1"/>
    </source>
</evidence>
<gene>
    <name evidence="2" type="ORF">DFP72DRAFT_903127</name>
</gene>
<evidence type="ECO:0000313" key="3">
    <source>
        <dbReference type="Proteomes" id="UP000521943"/>
    </source>
</evidence>
<name>A0A8H6M6D0_9AGAR</name>
<comment type="caution">
    <text evidence="2">The sequence shown here is derived from an EMBL/GenBank/DDBJ whole genome shotgun (WGS) entry which is preliminary data.</text>
</comment>
<proteinExistence type="predicted"/>
<feature type="region of interest" description="Disordered" evidence="1">
    <location>
        <begin position="123"/>
        <end position="145"/>
    </location>
</feature>
<accession>A0A8H6M6D0</accession>
<evidence type="ECO:0000256" key="1">
    <source>
        <dbReference type="SAM" id="MobiDB-lite"/>
    </source>
</evidence>
<dbReference type="Proteomes" id="UP000521943">
    <property type="component" value="Unassembled WGS sequence"/>
</dbReference>
<dbReference type="EMBL" id="JACGCI010000041">
    <property type="protein sequence ID" value="KAF6753017.1"/>
    <property type="molecule type" value="Genomic_DNA"/>
</dbReference>
<reference evidence="2 3" key="1">
    <citation type="submission" date="2020-07" db="EMBL/GenBank/DDBJ databases">
        <title>Comparative genomics of pyrophilous fungi reveals a link between fire events and developmental genes.</title>
        <authorList>
            <consortium name="DOE Joint Genome Institute"/>
            <person name="Steindorff A.S."/>
            <person name="Carver A."/>
            <person name="Calhoun S."/>
            <person name="Stillman K."/>
            <person name="Liu H."/>
            <person name="Lipzen A."/>
            <person name="Pangilinan J."/>
            <person name="Labutti K."/>
            <person name="Bruns T.D."/>
            <person name="Grigoriev I.V."/>
        </authorList>
    </citation>
    <scope>NUCLEOTIDE SEQUENCE [LARGE SCALE GENOMIC DNA]</scope>
    <source>
        <strain evidence="2 3">CBS 144469</strain>
    </source>
</reference>
<protein>
    <submittedName>
        <fullName evidence="2">Uncharacterized protein</fullName>
    </submittedName>
</protein>
<sequence>MIFICVSLALSRRARSSLYCSSFAVPSGKAYIPYFDGSRRIIDTLSIANDLCAFRSASLMLPGLARINARSHLVIVSSPTQPTSPSTYSPIGTPIQTLSGAPRPCSGAGRKLTLRGFTHPQLQRMDDDLGGLTRPRCTSDGHITH</sequence>